<name>A0A1W0WDK4_HYPEX</name>
<sequence>MKNRDHHTHARICRRIAIGVTTLHFALICSGEFLRRYSQARLTLAENKPQRVWYGHYRQGALNVSAPIKTSDQRLNNIPARDTMQRRRSQAYSHHEFSGHFGPNPDVYQSESELIASFRSKLVDVDYDLEKKLNTEHAIQRAPHLDQSTDTEPPFMMRVHHPDPYDLRLLDGLPALRSDTDGDPGGLKQIELELALQCLVTRCDAEQLHLNSLEKLLWLISDLPDDVTGLDGDSEYGGQDYATCYFIMDDEKSLPFLTALKFLLKQKTLSFTFHSVKDDCCSVPSHPVCAVFATTHYVFLFDLEKLGASVISAVVKPILEDQTVHKLVHDAPAYLRILRDNYGSGINNYYDVAEIESLLDDGIVAYTLLEFRRKYEHDVHRKYESQAHVFRRFPDRHFLCLSRPQPHLLVENWSLSELEDTIKHTIYLGVIKQCQVGRLFWSASLQTEQDMMGSYSYQPEWSVGATESPDSGVGWNLEPRAVSLPQEENALENKEEVLECKYIPEENESTDDDDDDDDDDDPNERYEPYEPRVPR</sequence>
<keyword evidence="2" id="KW-0472">Membrane</keyword>
<dbReference type="EMBL" id="MTYJ01000127">
    <property type="protein sequence ID" value="OQV13279.1"/>
    <property type="molecule type" value="Genomic_DNA"/>
</dbReference>
<gene>
    <name evidence="3" type="ORF">BV898_12485</name>
</gene>
<dbReference type="Gene3D" id="3.30.420.10">
    <property type="entry name" value="Ribonuclease H-like superfamily/Ribonuclease H"/>
    <property type="match status" value="1"/>
</dbReference>
<dbReference type="Proteomes" id="UP000192578">
    <property type="component" value="Unassembled WGS sequence"/>
</dbReference>
<feature type="region of interest" description="Disordered" evidence="1">
    <location>
        <begin position="486"/>
        <end position="535"/>
    </location>
</feature>
<comment type="caution">
    <text evidence="3">The sequence shown here is derived from an EMBL/GenBank/DDBJ whole genome shotgun (WGS) entry which is preliminary data.</text>
</comment>
<dbReference type="GO" id="GO:0003676">
    <property type="term" value="F:nucleic acid binding"/>
    <property type="evidence" value="ECO:0007669"/>
    <property type="project" value="InterPro"/>
</dbReference>
<evidence type="ECO:0000313" key="4">
    <source>
        <dbReference type="Proteomes" id="UP000192578"/>
    </source>
</evidence>
<dbReference type="InterPro" id="IPR036397">
    <property type="entry name" value="RNaseH_sf"/>
</dbReference>
<feature type="compositionally biased region" description="Acidic residues" evidence="1">
    <location>
        <begin position="505"/>
        <end position="522"/>
    </location>
</feature>
<organism evidence="3 4">
    <name type="scientific">Hypsibius exemplaris</name>
    <name type="common">Freshwater tardigrade</name>
    <dbReference type="NCBI Taxonomy" id="2072580"/>
    <lineage>
        <taxon>Eukaryota</taxon>
        <taxon>Metazoa</taxon>
        <taxon>Ecdysozoa</taxon>
        <taxon>Tardigrada</taxon>
        <taxon>Eutardigrada</taxon>
        <taxon>Parachela</taxon>
        <taxon>Hypsibioidea</taxon>
        <taxon>Hypsibiidae</taxon>
        <taxon>Hypsibius</taxon>
    </lineage>
</organism>
<proteinExistence type="predicted"/>
<dbReference type="InterPro" id="IPR012337">
    <property type="entry name" value="RNaseH-like_sf"/>
</dbReference>
<dbReference type="AlphaFoldDB" id="A0A1W0WDK4"/>
<accession>A0A1W0WDK4</accession>
<keyword evidence="2" id="KW-1133">Transmembrane helix</keyword>
<dbReference type="SUPFAM" id="SSF53098">
    <property type="entry name" value="Ribonuclease H-like"/>
    <property type="match status" value="1"/>
</dbReference>
<feature type="compositionally biased region" description="Basic and acidic residues" evidence="1">
    <location>
        <begin position="491"/>
        <end position="504"/>
    </location>
</feature>
<protein>
    <recommendedName>
        <fullName evidence="5">3'-5' exonuclease domain-containing protein</fullName>
    </recommendedName>
</protein>
<evidence type="ECO:0000256" key="1">
    <source>
        <dbReference type="SAM" id="MobiDB-lite"/>
    </source>
</evidence>
<evidence type="ECO:0000313" key="3">
    <source>
        <dbReference type="EMBL" id="OQV13279.1"/>
    </source>
</evidence>
<feature type="transmembrane region" description="Helical" evidence="2">
    <location>
        <begin position="12"/>
        <end position="34"/>
    </location>
</feature>
<evidence type="ECO:0000256" key="2">
    <source>
        <dbReference type="SAM" id="Phobius"/>
    </source>
</evidence>
<reference evidence="4" key="1">
    <citation type="submission" date="2017-01" db="EMBL/GenBank/DDBJ databases">
        <title>Comparative genomics of anhydrobiosis in the tardigrade Hypsibius dujardini.</title>
        <authorList>
            <person name="Yoshida Y."/>
            <person name="Koutsovoulos G."/>
            <person name="Laetsch D."/>
            <person name="Stevens L."/>
            <person name="Kumar S."/>
            <person name="Horikawa D."/>
            <person name="Ishino K."/>
            <person name="Komine S."/>
            <person name="Tomita M."/>
            <person name="Blaxter M."/>
            <person name="Arakawa K."/>
        </authorList>
    </citation>
    <scope>NUCLEOTIDE SEQUENCE [LARGE SCALE GENOMIC DNA]</scope>
    <source>
        <strain evidence="4">Z151</strain>
    </source>
</reference>
<keyword evidence="2" id="KW-0812">Transmembrane</keyword>
<evidence type="ECO:0008006" key="5">
    <source>
        <dbReference type="Google" id="ProtNLM"/>
    </source>
</evidence>
<keyword evidence="4" id="KW-1185">Reference proteome</keyword>
<feature type="compositionally biased region" description="Basic and acidic residues" evidence="1">
    <location>
        <begin position="523"/>
        <end position="535"/>
    </location>
</feature>